<evidence type="ECO:0000256" key="4">
    <source>
        <dbReference type="ARBA" id="ARBA00022786"/>
    </source>
</evidence>
<proteinExistence type="predicted"/>
<evidence type="ECO:0000259" key="8">
    <source>
        <dbReference type="PROSITE" id="PS50001"/>
    </source>
</evidence>
<feature type="compositionally biased region" description="Low complexity" evidence="7">
    <location>
        <begin position="95"/>
        <end position="110"/>
    </location>
</feature>
<dbReference type="SMART" id="SM00969">
    <property type="entry name" value="SOCS_box"/>
    <property type="match status" value="1"/>
</dbReference>
<accession>A0A2S2P781</accession>
<dbReference type="GO" id="GO:0009968">
    <property type="term" value="P:negative regulation of signal transduction"/>
    <property type="evidence" value="ECO:0007669"/>
    <property type="project" value="UniProtKB-KW"/>
</dbReference>
<evidence type="ECO:0000256" key="7">
    <source>
        <dbReference type="SAM" id="MobiDB-lite"/>
    </source>
</evidence>
<dbReference type="EMBL" id="GGMR01012449">
    <property type="protein sequence ID" value="MBY25068.1"/>
    <property type="molecule type" value="Transcribed_RNA"/>
</dbReference>
<dbReference type="InterPro" id="IPR000980">
    <property type="entry name" value="SH2"/>
</dbReference>
<evidence type="ECO:0000256" key="2">
    <source>
        <dbReference type="ARBA" id="ARBA00022604"/>
    </source>
</evidence>
<reference evidence="10" key="1">
    <citation type="submission" date="2018-04" db="EMBL/GenBank/DDBJ databases">
        <title>Transcriptome of Schizaphis graminum biotype I.</title>
        <authorList>
            <person name="Scully E.D."/>
            <person name="Geib S.M."/>
            <person name="Palmer N.A."/>
            <person name="Koch K."/>
            <person name="Bradshaw J."/>
            <person name="Heng-Moss T."/>
            <person name="Sarath G."/>
        </authorList>
    </citation>
    <scope>NUCLEOTIDE SEQUENCE</scope>
</reference>
<evidence type="ECO:0000256" key="1">
    <source>
        <dbReference type="ARBA" id="ARBA00004906"/>
    </source>
</evidence>
<dbReference type="SUPFAM" id="SSF55550">
    <property type="entry name" value="SH2 domain"/>
    <property type="match status" value="1"/>
</dbReference>
<gene>
    <name evidence="10" type="primary">Socs5</name>
    <name evidence="10" type="ORF">g.144898</name>
</gene>
<evidence type="ECO:0000256" key="5">
    <source>
        <dbReference type="ARBA" id="ARBA00022999"/>
    </source>
</evidence>
<evidence type="ECO:0000259" key="9">
    <source>
        <dbReference type="PROSITE" id="PS50225"/>
    </source>
</evidence>
<dbReference type="Pfam" id="PF00017">
    <property type="entry name" value="SH2"/>
    <property type="match status" value="1"/>
</dbReference>
<organism evidence="10">
    <name type="scientific">Schizaphis graminum</name>
    <name type="common">Green bug aphid</name>
    <dbReference type="NCBI Taxonomy" id="13262"/>
    <lineage>
        <taxon>Eukaryota</taxon>
        <taxon>Metazoa</taxon>
        <taxon>Ecdysozoa</taxon>
        <taxon>Arthropoda</taxon>
        <taxon>Hexapoda</taxon>
        <taxon>Insecta</taxon>
        <taxon>Pterygota</taxon>
        <taxon>Neoptera</taxon>
        <taxon>Paraneoptera</taxon>
        <taxon>Hemiptera</taxon>
        <taxon>Sternorrhyncha</taxon>
        <taxon>Aphidomorpha</taxon>
        <taxon>Aphidoidea</taxon>
        <taxon>Aphididae</taxon>
        <taxon>Aphidini</taxon>
        <taxon>Schizaphis</taxon>
    </lineage>
</organism>
<comment type="pathway">
    <text evidence="1">Protein modification; protein ubiquitination.</text>
</comment>
<dbReference type="InterPro" id="IPR036860">
    <property type="entry name" value="SH2_dom_sf"/>
</dbReference>
<feature type="domain" description="SOCS box" evidence="9">
    <location>
        <begin position="422"/>
        <end position="471"/>
    </location>
</feature>
<dbReference type="GO" id="GO:0035556">
    <property type="term" value="P:intracellular signal transduction"/>
    <property type="evidence" value="ECO:0007669"/>
    <property type="project" value="InterPro"/>
</dbReference>
<feature type="compositionally biased region" description="Low complexity" evidence="7">
    <location>
        <begin position="68"/>
        <end position="78"/>
    </location>
</feature>
<dbReference type="PANTHER" id="PTHR10155:SF0">
    <property type="entry name" value="SUPPRESSOR OF CYTOKINE SIGNALING AT 36E, ISOFORM D"/>
    <property type="match status" value="1"/>
</dbReference>
<keyword evidence="2" id="KW-0341">Growth regulation</keyword>
<dbReference type="Gene3D" id="3.30.505.10">
    <property type="entry name" value="SH2 domain"/>
    <property type="match status" value="1"/>
</dbReference>
<dbReference type="InterPro" id="IPR001496">
    <property type="entry name" value="SOCS_box"/>
</dbReference>
<dbReference type="AlphaFoldDB" id="A0A2S2P781"/>
<feature type="region of interest" description="Disordered" evidence="7">
    <location>
        <begin position="68"/>
        <end position="110"/>
    </location>
</feature>
<name>A0A2S2P781_SCHGA</name>
<dbReference type="PROSITE" id="PS50001">
    <property type="entry name" value="SH2"/>
    <property type="match status" value="1"/>
</dbReference>
<dbReference type="GO" id="GO:0005942">
    <property type="term" value="C:phosphatidylinositol 3-kinase complex"/>
    <property type="evidence" value="ECO:0007669"/>
    <property type="project" value="TreeGrafter"/>
</dbReference>
<dbReference type="PROSITE" id="PS50225">
    <property type="entry name" value="SOCS"/>
    <property type="match status" value="1"/>
</dbReference>
<feature type="domain" description="SH2" evidence="8">
    <location>
        <begin position="332"/>
        <end position="427"/>
    </location>
</feature>
<feature type="region of interest" description="Disordered" evidence="7">
    <location>
        <begin position="1"/>
        <end position="34"/>
    </location>
</feature>
<dbReference type="SMART" id="SM00252">
    <property type="entry name" value="SH2"/>
    <property type="match status" value="1"/>
</dbReference>
<dbReference type="Pfam" id="PF07525">
    <property type="entry name" value="SOCS_box"/>
    <property type="match status" value="1"/>
</dbReference>
<dbReference type="SUPFAM" id="SSF158235">
    <property type="entry name" value="SOCS box-like"/>
    <property type="match status" value="1"/>
</dbReference>
<protein>
    <submittedName>
        <fullName evidence="10">Suppressor of cytokine signaling 5</fullName>
    </submittedName>
</protein>
<keyword evidence="5 6" id="KW-0727">SH2 domain</keyword>
<keyword evidence="4" id="KW-0833">Ubl conjugation pathway</keyword>
<dbReference type="GO" id="GO:0046854">
    <property type="term" value="P:phosphatidylinositol phosphate biosynthetic process"/>
    <property type="evidence" value="ECO:0007669"/>
    <property type="project" value="TreeGrafter"/>
</dbReference>
<sequence>MGQKLSSLGDVFSWKNSDSSKNNDGPTAGARNSLRSSIPAAASVPVCAVHGVPVAGDQQHFENIYVSNSDTASSSSDDQSVHGCEAPATTSGIETVTSKNSQTSSTKSTTGSKKLNHWVLRFNCSRPKSKSPKYYNPEDYLPKKSNEDKSETCVCTSYNRTKDNEDNDEEVNLDELTNSLFDNSMFDNPDLSEEEFNELRNFENALNAFNTFDTRSELVLPSFDEGFIDLAEMSRAEFMNEDLEDRAYKERAKEIQEGIEPPPGFRPGLHIQLVEFSLPKMTIDNLTSLFQRAALTALNAPHDMDETHRIHTSIDYIHYLVPDLLQITNCSFYWGKMDRYEAEKLLENKPEGTFLLRDSAQEEYLFSVSFRKYGRSLHARIEQWNHLFSFDSRDPGVFASSTVCGLIEHYKDPTCCMFFEPMLTIPLHRNFTFSLQHTCRAAICSQITYDDVNQLKLPKLLKSYLKEYHYKQRVRVRILDSEN</sequence>
<evidence type="ECO:0000256" key="6">
    <source>
        <dbReference type="PROSITE-ProRule" id="PRU00191"/>
    </source>
</evidence>
<dbReference type="PANTHER" id="PTHR10155">
    <property type="entry name" value="PHOSPHATIDYLINOSITOL 3-KINASE REGULATORY SUBUNIT"/>
    <property type="match status" value="1"/>
</dbReference>
<dbReference type="FunFam" id="3.30.505.10:FF:000028">
    <property type="entry name" value="Suppressor of cytokine signaling 5"/>
    <property type="match status" value="1"/>
</dbReference>
<dbReference type="InterPro" id="IPR036036">
    <property type="entry name" value="SOCS_box-like_dom_sf"/>
</dbReference>
<evidence type="ECO:0000256" key="3">
    <source>
        <dbReference type="ARBA" id="ARBA00022700"/>
    </source>
</evidence>
<feature type="compositionally biased region" description="Low complexity" evidence="7">
    <location>
        <begin position="15"/>
        <end position="24"/>
    </location>
</feature>
<evidence type="ECO:0000313" key="10">
    <source>
        <dbReference type="EMBL" id="MBY25068.1"/>
    </source>
</evidence>
<dbReference type="SMART" id="SM00253">
    <property type="entry name" value="SOCS"/>
    <property type="match status" value="1"/>
</dbReference>
<dbReference type="GO" id="GO:0046935">
    <property type="term" value="F:1-phosphatidylinositol-3-kinase regulator activity"/>
    <property type="evidence" value="ECO:0007669"/>
    <property type="project" value="TreeGrafter"/>
</dbReference>
<keyword evidence="3" id="KW-0734">Signal transduction inhibitor</keyword>